<protein>
    <submittedName>
        <fullName evidence="2">Uncharacterized protein</fullName>
    </submittedName>
</protein>
<evidence type="ECO:0000313" key="3">
    <source>
        <dbReference type="Proteomes" id="UP001524502"/>
    </source>
</evidence>
<keyword evidence="1" id="KW-0732">Signal</keyword>
<reference evidence="2 3" key="1">
    <citation type="submission" date="2022-06" db="EMBL/GenBank/DDBJ databases">
        <title>Isolation of gut microbiota from human fecal samples.</title>
        <authorList>
            <person name="Pamer E.G."/>
            <person name="Barat B."/>
            <person name="Waligurski E."/>
            <person name="Medina S."/>
            <person name="Paddock L."/>
            <person name="Mostad J."/>
        </authorList>
    </citation>
    <scope>NUCLEOTIDE SEQUENCE [LARGE SCALE GENOMIC DNA]</scope>
    <source>
        <strain evidence="2 3">SL.3.17</strain>
    </source>
</reference>
<feature type="chain" id="PRO_5047411064" evidence="1">
    <location>
        <begin position="29"/>
        <end position="176"/>
    </location>
</feature>
<sequence>MVKKIGKKKLLTLLTVAAVVVTMAGSYAAWDQLKVDGFGTLNFDKPVAATMTVPDFTKSSSSGLSENAPVYTSAAVYKVENVPTGVTPKVAITPSVKDGQNPVDSSNFTIAISKGAAELTAAGGVYTDANVSTGENTYTVTITPKDSDAAKALAGKDLTVTLSAELTDAASATPTN</sequence>
<comment type="caution">
    <text evidence="2">The sequence shown here is derived from an EMBL/GenBank/DDBJ whole genome shotgun (WGS) entry which is preliminary data.</text>
</comment>
<dbReference type="RefSeq" id="WP_256131242.1">
    <property type="nucleotide sequence ID" value="NZ_JANFXK010000004.1"/>
</dbReference>
<dbReference type="EMBL" id="JANFXK010000004">
    <property type="protein sequence ID" value="MCQ4636053.1"/>
    <property type="molecule type" value="Genomic_DNA"/>
</dbReference>
<organism evidence="2 3">
    <name type="scientific">Anaerovorax odorimutans</name>
    <dbReference type="NCBI Taxonomy" id="109327"/>
    <lineage>
        <taxon>Bacteria</taxon>
        <taxon>Bacillati</taxon>
        <taxon>Bacillota</taxon>
        <taxon>Clostridia</taxon>
        <taxon>Peptostreptococcales</taxon>
        <taxon>Anaerovoracaceae</taxon>
        <taxon>Anaerovorax</taxon>
    </lineage>
</organism>
<accession>A0ABT1RLK7</accession>
<gene>
    <name evidence="2" type="ORF">NE619_04885</name>
</gene>
<evidence type="ECO:0000256" key="1">
    <source>
        <dbReference type="SAM" id="SignalP"/>
    </source>
</evidence>
<feature type="signal peptide" evidence="1">
    <location>
        <begin position="1"/>
        <end position="28"/>
    </location>
</feature>
<proteinExistence type="predicted"/>
<keyword evidence="3" id="KW-1185">Reference proteome</keyword>
<evidence type="ECO:0000313" key="2">
    <source>
        <dbReference type="EMBL" id="MCQ4636053.1"/>
    </source>
</evidence>
<name>A0ABT1RLK7_9FIRM</name>
<dbReference type="Proteomes" id="UP001524502">
    <property type="component" value="Unassembled WGS sequence"/>
</dbReference>